<comment type="caution">
    <text evidence="2">The sequence shown here is derived from an EMBL/GenBank/DDBJ whole genome shotgun (WGS) entry which is preliminary data.</text>
</comment>
<protein>
    <recommendedName>
        <fullName evidence="4">DUF2946 domain-containing protein</fullName>
    </recommendedName>
</protein>
<organism evidence="2 3">
    <name type="scientific">Flavobacterium rhizosphaerae</name>
    <dbReference type="NCBI Taxonomy" id="3163298"/>
    <lineage>
        <taxon>Bacteria</taxon>
        <taxon>Pseudomonadati</taxon>
        <taxon>Bacteroidota</taxon>
        <taxon>Flavobacteriia</taxon>
        <taxon>Flavobacteriales</taxon>
        <taxon>Flavobacteriaceae</taxon>
        <taxon>Flavobacterium</taxon>
    </lineage>
</organism>
<keyword evidence="3" id="KW-1185">Reference proteome</keyword>
<feature type="chain" id="PRO_5046127884" description="DUF2946 domain-containing protein" evidence="1">
    <location>
        <begin position="22"/>
        <end position="111"/>
    </location>
</feature>
<keyword evidence="1" id="KW-0732">Signal</keyword>
<dbReference type="RefSeq" id="WP_408085259.1">
    <property type="nucleotide sequence ID" value="NZ_JBELPZ010000011.1"/>
</dbReference>
<evidence type="ECO:0000313" key="2">
    <source>
        <dbReference type="EMBL" id="MFL9844997.1"/>
    </source>
</evidence>
<accession>A0ABW8YZV8</accession>
<dbReference type="EMBL" id="JBELPZ010000011">
    <property type="protein sequence ID" value="MFL9844997.1"/>
    <property type="molecule type" value="Genomic_DNA"/>
</dbReference>
<gene>
    <name evidence="2" type="ORF">ABS766_11260</name>
</gene>
<feature type="signal peptide" evidence="1">
    <location>
        <begin position="1"/>
        <end position="21"/>
    </location>
</feature>
<evidence type="ECO:0008006" key="4">
    <source>
        <dbReference type="Google" id="ProtNLM"/>
    </source>
</evidence>
<proteinExistence type="predicted"/>
<name>A0ABW8YZV8_9FLAO</name>
<dbReference type="Proteomes" id="UP001629156">
    <property type="component" value="Unassembled WGS sequence"/>
</dbReference>
<evidence type="ECO:0000256" key="1">
    <source>
        <dbReference type="SAM" id="SignalP"/>
    </source>
</evidence>
<reference evidence="2 3" key="1">
    <citation type="submission" date="2024-06" db="EMBL/GenBank/DDBJ databases">
        <authorList>
            <person name="Kaempfer P."/>
            <person name="Viver T."/>
        </authorList>
    </citation>
    <scope>NUCLEOTIDE SEQUENCE [LARGE SCALE GENOMIC DNA]</scope>
    <source>
        <strain evidence="2 3">ST-119</strain>
    </source>
</reference>
<evidence type="ECO:0000313" key="3">
    <source>
        <dbReference type="Proteomes" id="UP001629156"/>
    </source>
</evidence>
<sequence length="111" mass="12747">MKRKFALFNLTLMAVVLFTTAFQSFHAFSHKHTHSHVQNKEIKKFGVQHHADNDDDCSICHFHFDFFIAPEQFCLRLDFPFKAIPYSFNSIEGSPAFKGSLFALRAPPALV</sequence>